<dbReference type="InterPro" id="IPR039994">
    <property type="entry name" value="NO66-like"/>
</dbReference>
<dbReference type="PANTHER" id="PTHR13096">
    <property type="entry name" value="MINA53 MYC INDUCED NUCLEAR ANTIGEN"/>
    <property type="match status" value="1"/>
</dbReference>
<evidence type="ECO:0000313" key="7">
    <source>
        <dbReference type="EMBL" id="QSI78591.1"/>
    </source>
</evidence>
<dbReference type="Pfam" id="PF08007">
    <property type="entry name" value="JmjC_2"/>
    <property type="match status" value="1"/>
</dbReference>
<keyword evidence="3" id="KW-0223">Dioxygenase</keyword>
<dbReference type="InterPro" id="IPR046799">
    <property type="entry name" value="ROXA-like_wH"/>
</dbReference>
<evidence type="ECO:0000256" key="1">
    <source>
        <dbReference type="ARBA" id="ARBA00001954"/>
    </source>
</evidence>
<evidence type="ECO:0000313" key="8">
    <source>
        <dbReference type="Proteomes" id="UP000663570"/>
    </source>
</evidence>
<dbReference type="Gene3D" id="2.60.120.650">
    <property type="entry name" value="Cupin"/>
    <property type="match status" value="1"/>
</dbReference>
<evidence type="ECO:0000256" key="4">
    <source>
        <dbReference type="ARBA" id="ARBA00023002"/>
    </source>
</evidence>
<dbReference type="Gene3D" id="3.40.366.30">
    <property type="entry name" value="50S ribosomal protein L16 arginine hydroxylase, Chain A, Domain 2"/>
    <property type="match status" value="1"/>
</dbReference>
<dbReference type="RefSeq" id="WP_206255978.1">
    <property type="nucleotide sequence ID" value="NZ_CP071060.1"/>
</dbReference>
<organism evidence="7 8">
    <name type="scientific">Niveibacterium microcysteis</name>
    <dbReference type="NCBI Taxonomy" id="2811415"/>
    <lineage>
        <taxon>Bacteria</taxon>
        <taxon>Pseudomonadati</taxon>
        <taxon>Pseudomonadota</taxon>
        <taxon>Betaproteobacteria</taxon>
        <taxon>Rhodocyclales</taxon>
        <taxon>Rhodocyclaceae</taxon>
        <taxon>Niveibacterium</taxon>
    </lineage>
</organism>
<dbReference type="PANTHER" id="PTHR13096:SF8">
    <property type="entry name" value="RIBOSOMAL OXYGENASE 1"/>
    <property type="match status" value="1"/>
</dbReference>
<sequence>MISTLLGGLSADEFLREYWQRKPLLVRGALKDFKGVFSKPELLELATRDDVESRRVWNTDGQWQLERGPFSSRAWRQKGPWTVLVSGTNLVSDEADALLRQFDFIPQARLDDLMVSYATDCGGVGPHFDNYDVFLIQGIGQRRWRIGAQRDLTVIEGAPLRLLKDFRPSREWVVEPGDLLYLPPQYAHDGVAIGECMTYSVGFRTATNQELAEAFLGYLQENLSLKGRYADPGLKRPKNSAEISNEMIEQVAATLARISWNKQTVANFLGAYLSEPKPHVFFEPPELPMSERKFATTVGQRGFRLDIKTQLLYRGNRFFLNGEPFDAEPAQRAALKLLARDRKLSANAVNPTLLCAFYDWYCSGFGAPA</sequence>
<keyword evidence="4" id="KW-0560">Oxidoreductase</keyword>
<protein>
    <submittedName>
        <fullName evidence="7">Cupin domain-containing protein</fullName>
    </submittedName>
</protein>
<name>A0ABX7MA26_9RHOO</name>
<proteinExistence type="predicted"/>
<accession>A0ABX7MA26</accession>
<comment type="cofactor">
    <cofactor evidence="1">
        <name>Fe(2+)</name>
        <dbReference type="ChEBI" id="CHEBI:29033"/>
    </cofactor>
</comment>
<dbReference type="EMBL" id="CP071060">
    <property type="protein sequence ID" value="QSI78591.1"/>
    <property type="molecule type" value="Genomic_DNA"/>
</dbReference>
<dbReference type="InterPro" id="IPR003347">
    <property type="entry name" value="JmjC_dom"/>
</dbReference>
<dbReference type="SUPFAM" id="SSF51197">
    <property type="entry name" value="Clavaminate synthase-like"/>
    <property type="match status" value="1"/>
</dbReference>
<dbReference type="Proteomes" id="UP000663570">
    <property type="component" value="Chromosome"/>
</dbReference>
<feature type="domain" description="JmjC" evidence="6">
    <location>
        <begin position="94"/>
        <end position="220"/>
    </location>
</feature>
<gene>
    <name evidence="7" type="ORF">JY500_08295</name>
</gene>
<keyword evidence="8" id="KW-1185">Reference proteome</keyword>
<dbReference type="Pfam" id="PF20514">
    <property type="entry name" value="WHD_ROXA"/>
    <property type="match status" value="1"/>
</dbReference>
<evidence type="ECO:0000259" key="6">
    <source>
        <dbReference type="PROSITE" id="PS51184"/>
    </source>
</evidence>
<evidence type="ECO:0000256" key="5">
    <source>
        <dbReference type="ARBA" id="ARBA00023004"/>
    </source>
</evidence>
<evidence type="ECO:0000256" key="3">
    <source>
        <dbReference type="ARBA" id="ARBA00022964"/>
    </source>
</evidence>
<evidence type="ECO:0000256" key="2">
    <source>
        <dbReference type="ARBA" id="ARBA00022723"/>
    </source>
</evidence>
<reference evidence="7 8" key="1">
    <citation type="submission" date="2021-02" db="EMBL/GenBank/DDBJ databases">
        <title>Niveibacterium changnyeongensis HC41.</title>
        <authorList>
            <person name="Kang M."/>
        </authorList>
    </citation>
    <scope>NUCLEOTIDE SEQUENCE [LARGE SCALE GENOMIC DNA]</scope>
    <source>
        <strain evidence="7 8">HC41</strain>
    </source>
</reference>
<keyword evidence="5" id="KW-0408">Iron</keyword>
<keyword evidence="2" id="KW-0479">Metal-binding</keyword>
<dbReference type="PROSITE" id="PS51184">
    <property type="entry name" value="JMJC"/>
    <property type="match status" value="1"/>
</dbReference>